<keyword evidence="1" id="KW-0732">Signal</keyword>
<gene>
    <name evidence="2" type="ORF">BLNAU_21352</name>
</gene>
<dbReference type="Proteomes" id="UP001281761">
    <property type="component" value="Unassembled WGS sequence"/>
</dbReference>
<evidence type="ECO:0000256" key="1">
    <source>
        <dbReference type="SAM" id="SignalP"/>
    </source>
</evidence>
<name>A0ABQ9WX88_9EUKA</name>
<comment type="caution">
    <text evidence="2">The sequence shown here is derived from an EMBL/GenBank/DDBJ whole genome shotgun (WGS) entry which is preliminary data.</text>
</comment>
<dbReference type="EMBL" id="JARBJD010000331">
    <property type="protein sequence ID" value="KAK2943749.1"/>
    <property type="molecule type" value="Genomic_DNA"/>
</dbReference>
<reference evidence="2 3" key="1">
    <citation type="journal article" date="2022" name="bioRxiv">
        <title>Genomics of Preaxostyla Flagellates Illuminates Evolutionary Transitions and the Path Towards Mitochondrial Loss.</title>
        <authorList>
            <person name="Novak L.V.F."/>
            <person name="Treitli S.C."/>
            <person name="Pyrih J."/>
            <person name="Halakuc P."/>
            <person name="Pipaliya S.V."/>
            <person name="Vacek V."/>
            <person name="Brzon O."/>
            <person name="Soukal P."/>
            <person name="Eme L."/>
            <person name="Dacks J.B."/>
            <person name="Karnkowska A."/>
            <person name="Elias M."/>
            <person name="Hampl V."/>
        </authorList>
    </citation>
    <scope>NUCLEOTIDE SEQUENCE [LARGE SCALE GENOMIC DNA]</scope>
    <source>
        <strain evidence="2">NAU3</strain>
        <tissue evidence="2">Gut</tissue>
    </source>
</reference>
<keyword evidence="3" id="KW-1185">Reference proteome</keyword>
<evidence type="ECO:0000313" key="2">
    <source>
        <dbReference type="EMBL" id="KAK2943749.1"/>
    </source>
</evidence>
<proteinExistence type="predicted"/>
<sequence length="172" mass="18739">MLRDLLFIVLVMTHFNSLSSGRNKDTPLTVTVTEKYPLKRFNELLALSSNPTLSEDLSSIFRNFLCNPLPYLDNDHPNGRSAFSTLMGILCNEVMACSILGIGDEDPLEKIAAILNHLLNSTVSSIRCGGNNGMNLLSQCLRHTATFLNGTSVECDCGDGDIGVGRKTETSQ</sequence>
<organism evidence="2 3">
    <name type="scientific">Blattamonas nauphoetae</name>
    <dbReference type="NCBI Taxonomy" id="2049346"/>
    <lineage>
        <taxon>Eukaryota</taxon>
        <taxon>Metamonada</taxon>
        <taxon>Preaxostyla</taxon>
        <taxon>Oxymonadida</taxon>
        <taxon>Blattamonas</taxon>
    </lineage>
</organism>
<feature type="chain" id="PRO_5045673396" evidence="1">
    <location>
        <begin position="22"/>
        <end position="172"/>
    </location>
</feature>
<feature type="signal peptide" evidence="1">
    <location>
        <begin position="1"/>
        <end position="21"/>
    </location>
</feature>
<protein>
    <submittedName>
        <fullName evidence="2">Uncharacterized protein</fullName>
    </submittedName>
</protein>
<accession>A0ABQ9WX88</accession>
<evidence type="ECO:0000313" key="3">
    <source>
        <dbReference type="Proteomes" id="UP001281761"/>
    </source>
</evidence>